<protein>
    <submittedName>
        <fullName evidence="1">Uncharacterized protein</fullName>
    </submittedName>
</protein>
<dbReference type="EMBL" id="NPDP01000043">
    <property type="protein sequence ID" value="PJZ28266.1"/>
    <property type="molecule type" value="Genomic_DNA"/>
</dbReference>
<dbReference type="Proteomes" id="UP000231919">
    <property type="component" value="Unassembled WGS sequence"/>
</dbReference>
<evidence type="ECO:0000313" key="1">
    <source>
        <dbReference type="EMBL" id="PJZ28266.1"/>
    </source>
</evidence>
<organism evidence="1 2">
    <name type="scientific">Leptospira kmetyi</name>
    <dbReference type="NCBI Taxonomy" id="408139"/>
    <lineage>
        <taxon>Bacteria</taxon>
        <taxon>Pseudomonadati</taxon>
        <taxon>Spirochaetota</taxon>
        <taxon>Spirochaetia</taxon>
        <taxon>Leptospirales</taxon>
        <taxon>Leptospiraceae</taxon>
        <taxon>Leptospira</taxon>
    </lineage>
</organism>
<comment type="caution">
    <text evidence="1">The sequence shown here is derived from an EMBL/GenBank/DDBJ whole genome shotgun (WGS) entry which is preliminary data.</text>
</comment>
<sequence length="73" mass="8524">MICFGKFSAMRKNRRIILDFNPGIERKKYLLKKEGIFCGSDFEDRFSRNESKTDFKSDESRFCANAISGETQN</sequence>
<accession>A0ABX4N4K9</accession>
<evidence type="ECO:0000313" key="2">
    <source>
        <dbReference type="Proteomes" id="UP000231919"/>
    </source>
</evidence>
<name>A0ABX4N4K9_9LEPT</name>
<reference evidence="1 2" key="1">
    <citation type="submission" date="2017-07" db="EMBL/GenBank/DDBJ databases">
        <title>Leptospira spp. isolated from tropical soils.</title>
        <authorList>
            <person name="Thibeaux R."/>
            <person name="Iraola G."/>
            <person name="Ferres I."/>
            <person name="Bierque E."/>
            <person name="Girault D."/>
            <person name="Soupe-Gilbert M.-E."/>
            <person name="Picardeau M."/>
            <person name="Goarant C."/>
        </authorList>
    </citation>
    <scope>NUCLEOTIDE SEQUENCE [LARGE SCALE GENOMIC DNA]</scope>
    <source>
        <strain evidence="1 2">JW2-C-B1</strain>
    </source>
</reference>
<gene>
    <name evidence="1" type="ORF">CH378_18670</name>
</gene>
<keyword evidence="2" id="KW-1185">Reference proteome</keyword>
<proteinExistence type="predicted"/>